<comment type="caution">
    <text evidence="2">The sequence shown here is derived from an EMBL/GenBank/DDBJ whole genome shotgun (WGS) entry which is preliminary data.</text>
</comment>
<dbReference type="GO" id="GO:0005524">
    <property type="term" value="F:ATP binding"/>
    <property type="evidence" value="ECO:0007669"/>
    <property type="project" value="InterPro"/>
</dbReference>
<proteinExistence type="predicted"/>
<keyword evidence="3" id="KW-1185">Reference proteome</keyword>
<protein>
    <recommendedName>
        <fullName evidence="1">Protein kinase domain-containing protein</fullName>
    </recommendedName>
</protein>
<sequence>MLNSTVFRYFECVQNIKKSKFLPLDEKITKTYNNESFTLDRQNSEDKSCYLAQNQEGKDYNIQIIKCSASSLMLYESRLQELWPLVEHLPGITKKYAIDEENFVLIWEVRRFLSLEDWNSHKTNSSIPRDLRNKAIIYPEVIIRAVQDLISQIATAQRLGITIKNISPENIYMDLNESPIRPALILDEGVGIDVKIDVINERSLKYQFPLDPAIYPFAQTEIIDFWGLGVCLYSALTQKISSQIPEFVAMEEEVRSDTILSENYVPGLSELIAEFISENCNNVSAEDRLFSPLMRSWLHMFKNTNSLISFEDLEPKAVLSGLYCKDGNIIETTLEILLLKDVRIERLLSKETVIRKFIETLANYKQYKGKPELLTNAYSSMCILMKKYPWIKHEAGKLKLYHLLDNKENLAFPDVRKKIINFIQKLCKNNTLTGLITIKHNKVLKELIYTQYSEESSELLSFLPLCGKSGVKNMQMHKDYKVYPKRSELLLAISNIPIFFKRQRPEVLLRLIISIMQDSKEKEDAEFNYCFQYALEAIFAILYGGSHFHKKNNNIKCCKLVNLHHSYNVFPLFVKCLTCSEYLCISCGMSHKDEGHAFKFVLYSLTQNITCQCHQPHNKVDLPLIPTEFNQKHIELFMTGGKFKNDTFYTEDNSDKMTITSSNEIIVFNDDDQPMPVLYFEVEIKCAGKSENISIGIDETDVVYKGNNGNIMLGDEIIDKGPRFGSKDTIGIGITSGYIIYFTYNGYNLHTYIECKPIRAVRPLVIIKGKGIRAQVKFDNFLFSSQTYQVISDQMQCDLRHNIESWARFYSLILKEKLNADQNLEKIKNILKDFSKSMQIIHPPLESYRKISETTSCNKNCILL</sequence>
<dbReference type="InterPro" id="IPR011009">
    <property type="entry name" value="Kinase-like_dom_sf"/>
</dbReference>
<dbReference type="Gene3D" id="2.60.120.920">
    <property type="match status" value="1"/>
</dbReference>
<gene>
    <name evidence="2" type="ORF">BSTOLATCC_MIC58025</name>
</gene>
<evidence type="ECO:0000313" key="3">
    <source>
        <dbReference type="Proteomes" id="UP001162131"/>
    </source>
</evidence>
<dbReference type="SUPFAM" id="SSF56112">
    <property type="entry name" value="Protein kinase-like (PK-like)"/>
    <property type="match status" value="1"/>
</dbReference>
<organism evidence="2 3">
    <name type="scientific">Blepharisma stoltei</name>
    <dbReference type="NCBI Taxonomy" id="1481888"/>
    <lineage>
        <taxon>Eukaryota</taxon>
        <taxon>Sar</taxon>
        <taxon>Alveolata</taxon>
        <taxon>Ciliophora</taxon>
        <taxon>Postciliodesmatophora</taxon>
        <taxon>Heterotrichea</taxon>
        <taxon>Heterotrichida</taxon>
        <taxon>Blepharismidae</taxon>
        <taxon>Blepharisma</taxon>
    </lineage>
</organism>
<feature type="domain" description="Protein kinase" evidence="1">
    <location>
        <begin position="10"/>
        <end position="298"/>
    </location>
</feature>
<name>A0AAU9KGT5_9CILI</name>
<dbReference type="EMBL" id="CAJZBQ010000056">
    <property type="protein sequence ID" value="CAG9333206.1"/>
    <property type="molecule type" value="Genomic_DNA"/>
</dbReference>
<dbReference type="InterPro" id="IPR000719">
    <property type="entry name" value="Prot_kinase_dom"/>
</dbReference>
<dbReference type="InterPro" id="IPR043136">
    <property type="entry name" value="B30.2/SPRY_sf"/>
</dbReference>
<evidence type="ECO:0000313" key="2">
    <source>
        <dbReference type="EMBL" id="CAG9333206.1"/>
    </source>
</evidence>
<dbReference type="Proteomes" id="UP001162131">
    <property type="component" value="Unassembled WGS sequence"/>
</dbReference>
<reference evidence="2" key="1">
    <citation type="submission" date="2021-09" db="EMBL/GenBank/DDBJ databases">
        <authorList>
            <consortium name="AG Swart"/>
            <person name="Singh M."/>
            <person name="Singh A."/>
            <person name="Seah K."/>
            <person name="Emmerich C."/>
        </authorList>
    </citation>
    <scope>NUCLEOTIDE SEQUENCE</scope>
    <source>
        <strain evidence="2">ATCC30299</strain>
    </source>
</reference>
<accession>A0AAU9KGT5</accession>
<dbReference type="PROSITE" id="PS50011">
    <property type="entry name" value="PROTEIN_KINASE_DOM"/>
    <property type="match status" value="1"/>
</dbReference>
<dbReference type="AlphaFoldDB" id="A0AAU9KGT5"/>
<evidence type="ECO:0000259" key="1">
    <source>
        <dbReference type="PROSITE" id="PS50011"/>
    </source>
</evidence>
<dbReference type="GO" id="GO:0004672">
    <property type="term" value="F:protein kinase activity"/>
    <property type="evidence" value="ECO:0007669"/>
    <property type="project" value="InterPro"/>
</dbReference>